<dbReference type="InterPro" id="IPR023361">
    <property type="entry name" value="DUF1285_beta_roll_sf"/>
</dbReference>
<proteinExistence type="predicted"/>
<evidence type="ECO:0000313" key="4">
    <source>
        <dbReference type="Proteomes" id="UP001187221"/>
    </source>
</evidence>
<sequence length="218" mass="23442">MARLIKSGIGWGVPYEPPPELAGLSLSEIAALAHERRLPPLDQWTPAHSGESHMVIRADGTWLHEGGPINRPAMVRAFSSLLMRDENGQHWLVTPHERLAIAVEDAAFIAIDMEARPDPTQSGSAQGGTVLAFRLNTDDIVLCGPENPLRVAGTPDQPAFYLAVRHGTEARLNRSTYAQLIEHALAKAGPDADPAHLTVESRGARFPLVPALMPAPGA</sequence>
<dbReference type="Pfam" id="PF21028">
    <property type="entry name" value="DUF1285_C"/>
    <property type="match status" value="1"/>
</dbReference>
<feature type="domain" description="DUF1285" evidence="2">
    <location>
        <begin position="124"/>
        <end position="208"/>
    </location>
</feature>
<dbReference type="EMBL" id="BTFW01000001">
    <property type="protein sequence ID" value="GMM62111.1"/>
    <property type="molecule type" value="Genomic_DNA"/>
</dbReference>
<evidence type="ECO:0000259" key="1">
    <source>
        <dbReference type="Pfam" id="PF06938"/>
    </source>
</evidence>
<dbReference type="Gene3D" id="2.30.270.10">
    <property type="entry name" value="duf1285 protein"/>
    <property type="match status" value="1"/>
</dbReference>
<gene>
    <name evidence="3" type="ORF">NUTIK01_28880</name>
</gene>
<name>A0ABQ6PD58_9SPHN</name>
<organism evidence="3 4">
    <name type="scientific">Novosphingobium pituita</name>
    <dbReference type="NCBI Taxonomy" id="3056842"/>
    <lineage>
        <taxon>Bacteria</taxon>
        <taxon>Pseudomonadati</taxon>
        <taxon>Pseudomonadota</taxon>
        <taxon>Alphaproteobacteria</taxon>
        <taxon>Sphingomonadales</taxon>
        <taxon>Sphingomonadaceae</taxon>
        <taxon>Novosphingobium</taxon>
    </lineage>
</organism>
<dbReference type="InterPro" id="IPR048341">
    <property type="entry name" value="DUF1285_N"/>
</dbReference>
<dbReference type="InterPro" id="IPR048342">
    <property type="entry name" value="DUF1285_C"/>
</dbReference>
<dbReference type="Proteomes" id="UP001187221">
    <property type="component" value="Unassembled WGS sequence"/>
</dbReference>
<dbReference type="PIRSF" id="PIRSF029557">
    <property type="entry name" value="UCP029557"/>
    <property type="match status" value="1"/>
</dbReference>
<keyword evidence="4" id="KW-1185">Reference proteome</keyword>
<protein>
    <submittedName>
        <fullName evidence="3">DUF1285 domain-containing protein</fullName>
    </submittedName>
</protein>
<accession>A0ABQ6PD58</accession>
<dbReference type="Pfam" id="PF06938">
    <property type="entry name" value="DUF1285_N"/>
    <property type="match status" value="1"/>
</dbReference>
<dbReference type="InterPro" id="IPR010707">
    <property type="entry name" value="DUF1285"/>
</dbReference>
<feature type="domain" description="DUF1285" evidence="1">
    <location>
        <begin position="39"/>
        <end position="106"/>
    </location>
</feature>
<dbReference type="Gene3D" id="3.10.540.10">
    <property type="entry name" value="duf1285 like domain"/>
    <property type="match status" value="1"/>
</dbReference>
<comment type="caution">
    <text evidence="3">The sequence shown here is derived from an EMBL/GenBank/DDBJ whole genome shotgun (WGS) entry which is preliminary data.</text>
</comment>
<evidence type="ECO:0000259" key="2">
    <source>
        <dbReference type="Pfam" id="PF21028"/>
    </source>
</evidence>
<reference evidence="3 4" key="1">
    <citation type="submission" date="2023-06" db="EMBL/GenBank/DDBJ databases">
        <title>Draft genome sequence of Novosphingobium sp. strain IK01.</title>
        <authorList>
            <person name="Hatamoto M."/>
            <person name="Ikarashi T."/>
            <person name="Yamaguchi T."/>
        </authorList>
    </citation>
    <scope>NUCLEOTIDE SEQUENCE [LARGE SCALE GENOMIC DNA]</scope>
    <source>
        <strain evidence="3 4">IK01</strain>
    </source>
</reference>
<evidence type="ECO:0000313" key="3">
    <source>
        <dbReference type="EMBL" id="GMM62111.1"/>
    </source>
</evidence>